<dbReference type="GO" id="GO:0005186">
    <property type="term" value="F:pheromone activity"/>
    <property type="evidence" value="ECO:0007669"/>
    <property type="project" value="UniProtKB-KW"/>
</dbReference>
<evidence type="ECO:0000256" key="2">
    <source>
        <dbReference type="ARBA" id="ARBA00022525"/>
    </source>
</evidence>
<comment type="subunit">
    <text evidence="7">Interacts directly with the sensor histidine kinase ComP and stimulates its activity.</text>
</comment>
<keyword evidence="4" id="KW-0178">Competence</keyword>
<gene>
    <name evidence="10" type="primary">comX</name>
    <name evidence="10" type="ORF">MOC45_18600</name>
</gene>
<reference evidence="10" key="1">
    <citation type="submission" date="2022-02" db="EMBL/GenBank/DDBJ databases">
        <title>Crop Bioprotection Bacillus Genome Sequencing.</title>
        <authorList>
            <person name="Dunlap C."/>
        </authorList>
    </citation>
    <scope>NUCLEOTIDE SEQUENCE</scope>
    <source>
        <strain evidence="10">M18B4</strain>
    </source>
</reference>
<accession>A0A9Q4HA93</accession>
<keyword evidence="6" id="KW-0636">Prenylation</keyword>
<dbReference type="GO" id="GO:0030420">
    <property type="term" value="P:establishment of competence for transformation"/>
    <property type="evidence" value="ECO:0007669"/>
    <property type="project" value="UniProtKB-KW"/>
</dbReference>
<keyword evidence="5" id="KW-0449">Lipoprotein</keyword>
<comment type="caution">
    <text evidence="10">The sequence shown here is derived from an EMBL/GenBank/DDBJ whole genome shotgun (WGS) entry which is preliminary data.</text>
</comment>
<keyword evidence="3" id="KW-0588">Pheromone</keyword>
<evidence type="ECO:0000313" key="10">
    <source>
        <dbReference type="EMBL" id="MCY8122568.1"/>
    </source>
</evidence>
<proteinExistence type="predicted"/>
<dbReference type="Proteomes" id="UP001070352">
    <property type="component" value="Unassembled WGS sequence"/>
</dbReference>
<evidence type="ECO:0000256" key="4">
    <source>
        <dbReference type="ARBA" id="ARBA00023287"/>
    </source>
</evidence>
<protein>
    <recommendedName>
        <fullName evidence="8">ComX pheromone</fullName>
    </recommendedName>
    <alternativeName>
        <fullName evidence="9">Competence pheromone</fullName>
    </alternativeName>
</protein>
<dbReference type="RefSeq" id="WP_041906074.1">
    <property type="nucleotide sequence ID" value="NZ_JACJGE010000005.1"/>
</dbReference>
<evidence type="ECO:0000313" key="11">
    <source>
        <dbReference type="Proteomes" id="UP001070352"/>
    </source>
</evidence>
<comment type="subcellular location">
    <subcellularLocation>
        <location evidence="1">Secreted</location>
    </subcellularLocation>
</comment>
<evidence type="ECO:0000256" key="6">
    <source>
        <dbReference type="ARBA" id="ARBA00023289"/>
    </source>
</evidence>
<evidence type="ECO:0000256" key="3">
    <source>
        <dbReference type="ARBA" id="ARBA00023044"/>
    </source>
</evidence>
<evidence type="ECO:0000256" key="1">
    <source>
        <dbReference type="ARBA" id="ARBA00004613"/>
    </source>
</evidence>
<dbReference type="GO" id="GO:0005576">
    <property type="term" value="C:extracellular region"/>
    <property type="evidence" value="ECO:0007669"/>
    <property type="project" value="UniProtKB-SubCell"/>
</dbReference>
<evidence type="ECO:0000256" key="8">
    <source>
        <dbReference type="ARBA" id="ARBA00029545"/>
    </source>
</evidence>
<evidence type="ECO:0000256" key="5">
    <source>
        <dbReference type="ARBA" id="ARBA00023288"/>
    </source>
</evidence>
<dbReference type="Pfam" id="PF05952">
    <property type="entry name" value="ComX"/>
    <property type="match status" value="1"/>
</dbReference>
<name>A0A9Q4HA93_BACSC</name>
<dbReference type="SMR" id="A0A9Q4HA93"/>
<dbReference type="EMBL" id="JALANJ010000037">
    <property type="protein sequence ID" value="MCY8122568.1"/>
    <property type="molecule type" value="Genomic_DNA"/>
</dbReference>
<organism evidence="10 11">
    <name type="scientific">Bacillus spizizenii</name>
    <name type="common">Bacillus subtilis subsp. spizizenii</name>
    <dbReference type="NCBI Taxonomy" id="96241"/>
    <lineage>
        <taxon>Bacteria</taxon>
        <taxon>Bacillati</taxon>
        <taxon>Bacillota</taxon>
        <taxon>Bacilli</taxon>
        <taxon>Bacillales</taxon>
        <taxon>Bacillaceae</taxon>
        <taxon>Bacillus</taxon>
    </lineage>
</organism>
<dbReference type="InterPro" id="IPR009233">
    <property type="entry name" value="Competence_ComX_Bacillus"/>
</dbReference>
<dbReference type="AlphaFoldDB" id="A0A9Q4HA93"/>
<sequence>MKQDMIDYLMKNPQVLTKLENGEASLIGIPDKLIPSIVDIFNKKMTLSKKCKGIFWEQ</sequence>
<evidence type="ECO:0000256" key="9">
    <source>
        <dbReference type="ARBA" id="ARBA00030321"/>
    </source>
</evidence>
<evidence type="ECO:0000256" key="7">
    <source>
        <dbReference type="ARBA" id="ARBA00029483"/>
    </source>
</evidence>
<keyword evidence="2" id="KW-0964">Secreted</keyword>